<name>A0AAV8Z410_9CUCU</name>
<dbReference type="AlphaFoldDB" id="A0AAV8Z410"/>
<reference evidence="2" key="1">
    <citation type="journal article" date="2023" name="Insect Mol. Biol.">
        <title>Genome sequencing provides insights into the evolution of gene families encoding plant cell wall-degrading enzymes in longhorned beetles.</title>
        <authorList>
            <person name="Shin N.R."/>
            <person name="Okamura Y."/>
            <person name="Kirsch R."/>
            <person name="Pauchet Y."/>
        </authorList>
    </citation>
    <scope>NUCLEOTIDE SEQUENCE</scope>
    <source>
        <strain evidence="2">AMC_N1</strain>
    </source>
</reference>
<feature type="region of interest" description="Disordered" evidence="1">
    <location>
        <begin position="97"/>
        <end position="119"/>
    </location>
</feature>
<organism evidence="2 3">
    <name type="scientific">Aromia moschata</name>
    <dbReference type="NCBI Taxonomy" id="1265417"/>
    <lineage>
        <taxon>Eukaryota</taxon>
        <taxon>Metazoa</taxon>
        <taxon>Ecdysozoa</taxon>
        <taxon>Arthropoda</taxon>
        <taxon>Hexapoda</taxon>
        <taxon>Insecta</taxon>
        <taxon>Pterygota</taxon>
        <taxon>Neoptera</taxon>
        <taxon>Endopterygota</taxon>
        <taxon>Coleoptera</taxon>
        <taxon>Polyphaga</taxon>
        <taxon>Cucujiformia</taxon>
        <taxon>Chrysomeloidea</taxon>
        <taxon>Cerambycidae</taxon>
        <taxon>Cerambycinae</taxon>
        <taxon>Callichromatini</taxon>
        <taxon>Aromia</taxon>
    </lineage>
</organism>
<sequence length="209" mass="23954">MELEALDLSQICRTCKSKSQMQSVFKEYEVSNESLRIDSMLMACSSVQVFYVHATNIKYGLMFPCLRKDSLTVHMRTHTGEKPYQYVLRGSLRPGQRLEDSHEEAHRTGHSQQRKVLGARPEAGEVRPFTYDGSGERLKVPRPTFLLEKLAVSQLHLVRESSNILGYWTGTNNVSCAESVNEHETFVQDIFAYEILGSRLHVWLQMRSV</sequence>
<evidence type="ECO:0000256" key="1">
    <source>
        <dbReference type="SAM" id="MobiDB-lite"/>
    </source>
</evidence>
<keyword evidence="3" id="KW-1185">Reference proteome</keyword>
<gene>
    <name evidence="2" type="ORF">NQ318_019553</name>
</gene>
<dbReference type="InterPro" id="IPR036236">
    <property type="entry name" value="Znf_C2H2_sf"/>
</dbReference>
<dbReference type="SUPFAM" id="SSF57667">
    <property type="entry name" value="beta-beta-alpha zinc fingers"/>
    <property type="match status" value="1"/>
</dbReference>
<evidence type="ECO:0000313" key="3">
    <source>
        <dbReference type="Proteomes" id="UP001162162"/>
    </source>
</evidence>
<evidence type="ECO:0008006" key="4">
    <source>
        <dbReference type="Google" id="ProtNLM"/>
    </source>
</evidence>
<dbReference type="Gene3D" id="3.30.160.60">
    <property type="entry name" value="Classic Zinc Finger"/>
    <property type="match status" value="1"/>
</dbReference>
<dbReference type="Proteomes" id="UP001162162">
    <property type="component" value="Unassembled WGS sequence"/>
</dbReference>
<evidence type="ECO:0000313" key="2">
    <source>
        <dbReference type="EMBL" id="KAJ8958795.1"/>
    </source>
</evidence>
<feature type="compositionally biased region" description="Basic and acidic residues" evidence="1">
    <location>
        <begin position="97"/>
        <end position="107"/>
    </location>
</feature>
<protein>
    <recommendedName>
        <fullName evidence="4">C2H2-type domain-containing protein</fullName>
    </recommendedName>
</protein>
<proteinExistence type="predicted"/>
<dbReference type="EMBL" id="JAPWTK010000015">
    <property type="protein sequence ID" value="KAJ8958795.1"/>
    <property type="molecule type" value="Genomic_DNA"/>
</dbReference>
<accession>A0AAV8Z410</accession>
<comment type="caution">
    <text evidence="2">The sequence shown here is derived from an EMBL/GenBank/DDBJ whole genome shotgun (WGS) entry which is preliminary data.</text>
</comment>